<organism evidence="6 7">
    <name type="scientific">Basidiobolus meristosporus CBS 931.73</name>
    <dbReference type="NCBI Taxonomy" id="1314790"/>
    <lineage>
        <taxon>Eukaryota</taxon>
        <taxon>Fungi</taxon>
        <taxon>Fungi incertae sedis</taxon>
        <taxon>Zoopagomycota</taxon>
        <taxon>Entomophthoromycotina</taxon>
        <taxon>Basidiobolomycetes</taxon>
        <taxon>Basidiobolales</taxon>
        <taxon>Basidiobolaceae</taxon>
        <taxon>Basidiobolus</taxon>
    </lineage>
</organism>
<dbReference type="Pfam" id="PF05347">
    <property type="entry name" value="Complex1_LYR"/>
    <property type="match status" value="1"/>
</dbReference>
<keyword evidence="7" id="KW-1185">Reference proteome</keyword>
<comment type="caution">
    <text evidence="6">The sequence shown here is derived from an EMBL/GenBank/DDBJ whole genome shotgun (WGS) entry which is preliminary data.</text>
</comment>
<dbReference type="PANTHER" id="PTHR13675:SF1">
    <property type="entry name" value="SUCCINATE DEHYDROGENASE ASSEMBLY FACTOR 1, MITOCHONDRIAL"/>
    <property type="match status" value="1"/>
</dbReference>
<dbReference type="InParanoid" id="A0A1Y1XBA9"/>
<dbReference type="InterPro" id="IPR008011">
    <property type="entry name" value="Complex1_LYR_dom"/>
</dbReference>
<proteinExistence type="inferred from homology"/>
<comment type="similarity">
    <text evidence="4">Belongs to the complex I LYR family. SDHAF1 subfamily.</text>
</comment>
<dbReference type="GO" id="GO:0005759">
    <property type="term" value="C:mitochondrial matrix"/>
    <property type="evidence" value="ECO:0007669"/>
    <property type="project" value="UniProtKB-SubCell"/>
</dbReference>
<dbReference type="EMBL" id="MCFE01000654">
    <property type="protein sequence ID" value="ORX83007.1"/>
    <property type="molecule type" value="Genomic_DNA"/>
</dbReference>
<protein>
    <recommendedName>
        <fullName evidence="5">Complex 1 LYR protein domain-containing protein</fullName>
    </recommendedName>
</protein>
<dbReference type="FunCoup" id="A0A1Y1XBA9">
    <property type="interactions" value="244"/>
</dbReference>
<dbReference type="CDD" id="cd20268">
    <property type="entry name" value="Complex1_LYR_SDHAF1_LYRM8"/>
    <property type="match status" value="1"/>
</dbReference>
<evidence type="ECO:0000256" key="2">
    <source>
        <dbReference type="ARBA" id="ARBA00023128"/>
    </source>
</evidence>
<gene>
    <name evidence="6" type="ORF">K493DRAFT_320329</name>
</gene>
<evidence type="ECO:0000259" key="5">
    <source>
        <dbReference type="Pfam" id="PF05347"/>
    </source>
</evidence>
<dbReference type="STRING" id="1314790.A0A1Y1XBA9"/>
<dbReference type="InterPro" id="IPR045295">
    <property type="entry name" value="Complex1_LYR_SDHAF1_LYRM8"/>
</dbReference>
<dbReference type="OrthoDB" id="273010at2759"/>
<dbReference type="Proteomes" id="UP000193498">
    <property type="component" value="Unassembled WGS sequence"/>
</dbReference>
<keyword evidence="2" id="KW-0496">Mitochondrion</keyword>
<feature type="domain" description="Complex 1 LYR protein" evidence="5">
    <location>
        <begin position="29"/>
        <end position="86"/>
    </location>
</feature>
<name>A0A1Y1XBA9_9FUNG</name>
<evidence type="ECO:0000313" key="7">
    <source>
        <dbReference type="Proteomes" id="UP000193498"/>
    </source>
</evidence>
<reference evidence="6 7" key="1">
    <citation type="submission" date="2016-07" db="EMBL/GenBank/DDBJ databases">
        <title>Pervasive Adenine N6-methylation of Active Genes in Fungi.</title>
        <authorList>
            <consortium name="DOE Joint Genome Institute"/>
            <person name="Mondo S.J."/>
            <person name="Dannebaum R.O."/>
            <person name="Kuo R.C."/>
            <person name="Labutti K."/>
            <person name="Haridas S."/>
            <person name="Kuo A."/>
            <person name="Salamov A."/>
            <person name="Ahrendt S.R."/>
            <person name="Lipzen A."/>
            <person name="Sullivan W."/>
            <person name="Andreopoulos W.B."/>
            <person name="Clum A."/>
            <person name="Lindquist E."/>
            <person name="Daum C."/>
            <person name="Ramamoorthy G.K."/>
            <person name="Gryganskyi A."/>
            <person name="Culley D."/>
            <person name="Magnuson J.K."/>
            <person name="James T.Y."/>
            <person name="O'Malley M.A."/>
            <person name="Stajich J.E."/>
            <person name="Spatafora J.W."/>
            <person name="Visel A."/>
            <person name="Grigoriev I.V."/>
        </authorList>
    </citation>
    <scope>NUCLEOTIDE SEQUENCE [LARGE SCALE GENOMIC DNA]</scope>
    <source>
        <strain evidence="6 7">CBS 931.73</strain>
    </source>
</reference>
<accession>A0A1Y1XBA9</accession>
<keyword evidence="3" id="KW-0143">Chaperone</keyword>
<sequence length="98" mass="11607">MLLRRLHSTLSAASAQHQPPVKRSGLQQDVINFYRDCFRAIRSKPQQNRPHFQQYIRSEFRKHDLTKRDFATIEYLLRVGKRKLEQMSSGSVKDIHLT</sequence>
<dbReference type="GO" id="GO:0034553">
    <property type="term" value="P:mitochondrial respiratory chain complex II assembly"/>
    <property type="evidence" value="ECO:0007669"/>
    <property type="project" value="InterPro"/>
</dbReference>
<evidence type="ECO:0000313" key="6">
    <source>
        <dbReference type="EMBL" id="ORX83007.1"/>
    </source>
</evidence>
<dbReference type="AlphaFoldDB" id="A0A1Y1XBA9"/>
<comment type="subcellular location">
    <subcellularLocation>
        <location evidence="1">Mitochondrion matrix</location>
    </subcellularLocation>
</comment>
<evidence type="ECO:0000256" key="1">
    <source>
        <dbReference type="ARBA" id="ARBA00004305"/>
    </source>
</evidence>
<dbReference type="PANTHER" id="PTHR13675">
    <property type="entry name" value="LYR MOTIF-CONTAINING PROTEIN 2"/>
    <property type="match status" value="1"/>
</dbReference>
<evidence type="ECO:0000256" key="4">
    <source>
        <dbReference type="ARBA" id="ARBA00025715"/>
    </source>
</evidence>
<evidence type="ECO:0000256" key="3">
    <source>
        <dbReference type="ARBA" id="ARBA00023186"/>
    </source>
</evidence>